<feature type="domain" description="LysM" evidence="6">
    <location>
        <begin position="121"/>
        <end position="170"/>
    </location>
</feature>
<evidence type="ECO:0000259" key="5">
    <source>
        <dbReference type="PROSITE" id="PS50914"/>
    </source>
</evidence>
<dbReference type="InterPro" id="IPR007055">
    <property type="entry name" value="BON_dom"/>
</dbReference>
<evidence type="ECO:0000313" key="8">
    <source>
        <dbReference type="Proteomes" id="UP000198552"/>
    </source>
</evidence>
<reference evidence="8" key="1">
    <citation type="submission" date="2016-10" db="EMBL/GenBank/DDBJ databases">
        <authorList>
            <person name="Varghese N."/>
            <person name="Submissions S."/>
        </authorList>
    </citation>
    <scope>NUCLEOTIDE SEQUENCE [LARGE SCALE GENOMIC DNA]</scope>
    <source>
        <strain evidence="8">EPL6</strain>
    </source>
</reference>
<dbReference type="InterPro" id="IPR018392">
    <property type="entry name" value="LysM"/>
</dbReference>
<name>A0A1G9S5V2_9BURK</name>
<accession>A0A1G9S5V2</accession>
<dbReference type="CDD" id="cd00118">
    <property type="entry name" value="LysM"/>
    <property type="match status" value="1"/>
</dbReference>
<dbReference type="AlphaFoldDB" id="A0A1G9S5V2"/>
<evidence type="ECO:0000313" key="7">
    <source>
        <dbReference type="EMBL" id="SDM30889.1"/>
    </source>
</evidence>
<dbReference type="FunFam" id="3.10.350.10:FF:000001">
    <property type="entry name" value="Peptidoglycan-binding protein LysM"/>
    <property type="match status" value="1"/>
</dbReference>
<dbReference type="PANTHER" id="PTHR34700:SF8">
    <property type="entry name" value="POTASSIUM BINDING PROTEIN KBP"/>
    <property type="match status" value="1"/>
</dbReference>
<keyword evidence="2" id="KW-0963">Cytoplasm</keyword>
<evidence type="ECO:0000256" key="4">
    <source>
        <dbReference type="SAM" id="MobiDB-lite"/>
    </source>
</evidence>
<dbReference type="RefSeq" id="WP_091568844.1">
    <property type="nucleotide sequence ID" value="NZ_FNHP01000004.1"/>
</dbReference>
<dbReference type="PANTHER" id="PTHR34700">
    <property type="entry name" value="POTASSIUM BINDING PROTEIN KBP"/>
    <property type="match status" value="1"/>
</dbReference>
<dbReference type="InterPro" id="IPR052196">
    <property type="entry name" value="Bact_Kbp"/>
</dbReference>
<sequence length="175" mass="18202">MGLFSFVKEAGEKLFGGKEAHAAPAPAPASPGAAPAAAAAPSQDDLNARAGKAIETYIASQNLGVSNVKVQFDGNQGKVTVSGTAPTQAAKEKVTLCCGNVAHVTSVDNQMSVTNPEPEAQYHDVVSGDTLSAIAKKFYGDANKYNLIFEANKPMLSDPNKIYPGQKLRIPSLAK</sequence>
<evidence type="ECO:0000256" key="2">
    <source>
        <dbReference type="ARBA" id="ARBA00022490"/>
    </source>
</evidence>
<dbReference type="PROSITE" id="PS50914">
    <property type="entry name" value="BON"/>
    <property type="match status" value="1"/>
</dbReference>
<dbReference type="STRING" id="1527607.SAMN05428957_104128"/>
<keyword evidence="8" id="KW-1185">Reference proteome</keyword>
<dbReference type="InterPro" id="IPR036779">
    <property type="entry name" value="LysM_dom_sf"/>
</dbReference>
<dbReference type="Gene3D" id="3.30.1340.30">
    <property type="match status" value="1"/>
</dbReference>
<feature type="domain" description="BON" evidence="5">
    <location>
        <begin position="45"/>
        <end position="115"/>
    </location>
</feature>
<protein>
    <recommendedName>
        <fullName evidence="3">Potassium binding protein Kbp</fullName>
    </recommendedName>
</protein>
<proteinExistence type="predicted"/>
<dbReference type="OrthoDB" id="370541at2"/>
<dbReference type="SUPFAM" id="SSF54106">
    <property type="entry name" value="LysM domain"/>
    <property type="match status" value="1"/>
</dbReference>
<dbReference type="Gene3D" id="3.10.350.10">
    <property type="entry name" value="LysM domain"/>
    <property type="match status" value="1"/>
</dbReference>
<dbReference type="Pfam" id="PF01476">
    <property type="entry name" value="LysM"/>
    <property type="match status" value="1"/>
</dbReference>
<dbReference type="Proteomes" id="UP000198552">
    <property type="component" value="Unassembled WGS sequence"/>
</dbReference>
<evidence type="ECO:0000256" key="3">
    <source>
        <dbReference type="ARBA" id="ARBA00072219"/>
    </source>
</evidence>
<evidence type="ECO:0000256" key="1">
    <source>
        <dbReference type="ARBA" id="ARBA00004496"/>
    </source>
</evidence>
<organism evidence="7 8">
    <name type="scientific">Oryzisolibacter propanilivorax</name>
    <dbReference type="NCBI Taxonomy" id="1527607"/>
    <lineage>
        <taxon>Bacteria</taxon>
        <taxon>Pseudomonadati</taxon>
        <taxon>Pseudomonadota</taxon>
        <taxon>Betaproteobacteria</taxon>
        <taxon>Burkholderiales</taxon>
        <taxon>Comamonadaceae</taxon>
        <taxon>Oryzisolibacter</taxon>
    </lineage>
</organism>
<dbReference type="EMBL" id="FNHP01000004">
    <property type="protein sequence ID" value="SDM30889.1"/>
    <property type="molecule type" value="Genomic_DNA"/>
</dbReference>
<gene>
    <name evidence="7" type="ORF">SAMN05428957_104128</name>
</gene>
<dbReference type="PROSITE" id="PS51782">
    <property type="entry name" value="LYSM"/>
    <property type="match status" value="1"/>
</dbReference>
<dbReference type="Pfam" id="PF04972">
    <property type="entry name" value="BON"/>
    <property type="match status" value="1"/>
</dbReference>
<evidence type="ECO:0000259" key="6">
    <source>
        <dbReference type="PROSITE" id="PS51782"/>
    </source>
</evidence>
<dbReference type="NCBIfam" id="NF008399">
    <property type="entry name" value="PRK11198.1"/>
    <property type="match status" value="1"/>
</dbReference>
<dbReference type="GO" id="GO:0005737">
    <property type="term" value="C:cytoplasm"/>
    <property type="evidence" value="ECO:0007669"/>
    <property type="project" value="UniProtKB-SubCell"/>
</dbReference>
<comment type="subcellular location">
    <subcellularLocation>
        <location evidence="1">Cytoplasm</location>
    </subcellularLocation>
</comment>
<feature type="compositionally biased region" description="Low complexity" evidence="4">
    <location>
        <begin position="30"/>
        <end position="41"/>
    </location>
</feature>
<feature type="region of interest" description="Disordered" evidence="4">
    <location>
        <begin position="18"/>
        <end position="44"/>
    </location>
</feature>
<dbReference type="SMART" id="SM00257">
    <property type="entry name" value="LysM"/>
    <property type="match status" value="1"/>
</dbReference>